<dbReference type="SUPFAM" id="SSF46689">
    <property type="entry name" value="Homeodomain-like"/>
    <property type="match status" value="1"/>
</dbReference>
<feature type="DNA-binding region" description="H-T-H motif" evidence="4">
    <location>
        <begin position="25"/>
        <end position="44"/>
    </location>
</feature>
<dbReference type="Gene3D" id="1.10.357.10">
    <property type="entry name" value="Tetracycline Repressor, domain 2"/>
    <property type="match status" value="1"/>
</dbReference>
<name>A0A402BI01_9CHLR</name>
<evidence type="ECO:0000313" key="6">
    <source>
        <dbReference type="EMBL" id="GCE30956.1"/>
    </source>
</evidence>
<protein>
    <submittedName>
        <fullName evidence="6">TetR family transcriptional regulator</fullName>
    </submittedName>
</protein>
<accession>A0A402BI01</accession>
<feature type="domain" description="HTH tetR-type" evidence="5">
    <location>
        <begin position="2"/>
        <end position="62"/>
    </location>
</feature>
<dbReference type="SUPFAM" id="SSF48498">
    <property type="entry name" value="Tetracyclin repressor-like, C-terminal domain"/>
    <property type="match status" value="1"/>
</dbReference>
<dbReference type="PROSITE" id="PS50977">
    <property type="entry name" value="HTH_TETR_2"/>
    <property type="match status" value="1"/>
</dbReference>
<dbReference type="Pfam" id="PF00440">
    <property type="entry name" value="TetR_N"/>
    <property type="match status" value="1"/>
</dbReference>
<dbReference type="AlphaFoldDB" id="A0A402BI01"/>
<dbReference type="EMBL" id="BIFT01000002">
    <property type="protein sequence ID" value="GCE30956.1"/>
    <property type="molecule type" value="Genomic_DNA"/>
</dbReference>
<sequence>MASTRERILNTTSNLLKTQGYHATGLNQILIKSCTPKGSLYYYFPKGKEELAGEAIRSTSQTIAERIQTHLATYTDPAEAISVFVGYIAQYIELSDYQAGGPLMIVALETVNSNDGLNTVCREAYQLIQDAFFHKLVDSGFSTEKASTLAEFVVASIEGGTILSRIQHSGAPLYRIAEELRVFLSVAAKE</sequence>
<evidence type="ECO:0000256" key="3">
    <source>
        <dbReference type="ARBA" id="ARBA00023163"/>
    </source>
</evidence>
<evidence type="ECO:0000256" key="1">
    <source>
        <dbReference type="ARBA" id="ARBA00023015"/>
    </source>
</evidence>
<dbReference type="GO" id="GO:0003677">
    <property type="term" value="F:DNA binding"/>
    <property type="evidence" value="ECO:0007669"/>
    <property type="project" value="UniProtKB-UniRule"/>
</dbReference>
<evidence type="ECO:0000256" key="2">
    <source>
        <dbReference type="ARBA" id="ARBA00023125"/>
    </source>
</evidence>
<evidence type="ECO:0000256" key="4">
    <source>
        <dbReference type="PROSITE-ProRule" id="PRU00335"/>
    </source>
</evidence>
<dbReference type="InterPro" id="IPR054156">
    <property type="entry name" value="YxaF_TetR_C"/>
</dbReference>
<dbReference type="RefSeq" id="WP_126630981.1">
    <property type="nucleotide sequence ID" value="NZ_BIFT01000002.1"/>
</dbReference>
<keyword evidence="7" id="KW-1185">Reference proteome</keyword>
<reference evidence="7" key="1">
    <citation type="submission" date="2018-12" db="EMBL/GenBank/DDBJ databases">
        <title>Tengunoibacter tsumagoiensis gen. nov., sp. nov., Dictyobacter kobayashii sp. nov., D. alpinus sp. nov., and D. joshuensis sp. nov. and description of Dictyobacteraceae fam. nov. within the order Ktedonobacterales isolated from Tengu-no-mugimeshi.</title>
        <authorList>
            <person name="Wang C.M."/>
            <person name="Zheng Y."/>
            <person name="Sakai Y."/>
            <person name="Toyoda A."/>
            <person name="Minakuchi Y."/>
            <person name="Abe K."/>
            <person name="Yokota A."/>
            <person name="Yabe S."/>
        </authorList>
    </citation>
    <scope>NUCLEOTIDE SEQUENCE [LARGE SCALE GENOMIC DNA]</scope>
    <source>
        <strain evidence="7">Uno16</strain>
    </source>
</reference>
<dbReference type="OrthoDB" id="9810023at2"/>
<gene>
    <name evidence="6" type="ORF">KDA_64400</name>
</gene>
<evidence type="ECO:0000313" key="7">
    <source>
        <dbReference type="Proteomes" id="UP000287171"/>
    </source>
</evidence>
<keyword evidence="3" id="KW-0804">Transcription</keyword>
<dbReference type="PANTHER" id="PTHR47506">
    <property type="entry name" value="TRANSCRIPTIONAL REGULATORY PROTEIN"/>
    <property type="match status" value="1"/>
</dbReference>
<dbReference type="InterPro" id="IPR036271">
    <property type="entry name" value="Tet_transcr_reg_TetR-rel_C_sf"/>
</dbReference>
<dbReference type="Pfam" id="PF21993">
    <property type="entry name" value="TetR_C_13_2"/>
    <property type="match status" value="1"/>
</dbReference>
<evidence type="ECO:0000259" key="5">
    <source>
        <dbReference type="PROSITE" id="PS50977"/>
    </source>
</evidence>
<dbReference type="InterPro" id="IPR001647">
    <property type="entry name" value="HTH_TetR"/>
</dbReference>
<organism evidence="6 7">
    <name type="scientific">Dictyobacter alpinus</name>
    <dbReference type="NCBI Taxonomy" id="2014873"/>
    <lineage>
        <taxon>Bacteria</taxon>
        <taxon>Bacillati</taxon>
        <taxon>Chloroflexota</taxon>
        <taxon>Ktedonobacteria</taxon>
        <taxon>Ktedonobacterales</taxon>
        <taxon>Dictyobacteraceae</taxon>
        <taxon>Dictyobacter</taxon>
    </lineage>
</organism>
<keyword evidence="1" id="KW-0805">Transcription regulation</keyword>
<keyword evidence="2 4" id="KW-0238">DNA-binding</keyword>
<dbReference type="PANTHER" id="PTHR47506:SF3">
    <property type="entry name" value="HTH-TYPE TRANSCRIPTIONAL REGULATOR LMRA"/>
    <property type="match status" value="1"/>
</dbReference>
<comment type="caution">
    <text evidence="6">The sequence shown here is derived from an EMBL/GenBank/DDBJ whole genome shotgun (WGS) entry which is preliminary data.</text>
</comment>
<dbReference type="Proteomes" id="UP000287171">
    <property type="component" value="Unassembled WGS sequence"/>
</dbReference>
<dbReference type="InterPro" id="IPR009057">
    <property type="entry name" value="Homeodomain-like_sf"/>
</dbReference>
<proteinExistence type="predicted"/>